<dbReference type="GO" id="GO:0006071">
    <property type="term" value="P:glycerol metabolic process"/>
    <property type="evidence" value="ECO:0007669"/>
    <property type="project" value="InterPro"/>
</dbReference>
<evidence type="ECO:0000313" key="3">
    <source>
        <dbReference type="Proteomes" id="UP001152755"/>
    </source>
</evidence>
<reference evidence="2" key="1">
    <citation type="submission" date="2022-08" db="EMBL/GenBank/DDBJ databases">
        <title>Genome analysis of Corynebacteriales strain.</title>
        <authorList>
            <person name="Lee S.D."/>
        </authorList>
    </citation>
    <scope>NUCLEOTIDE SEQUENCE</scope>
    <source>
        <strain evidence="2">D3-21</strain>
    </source>
</reference>
<dbReference type="Pfam" id="PF02734">
    <property type="entry name" value="Dak2"/>
    <property type="match status" value="1"/>
</dbReference>
<dbReference type="InterPro" id="IPR004007">
    <property type="entry name" value="DhaL_dom"/>
</dbReference>
<dbReference type="RefSeq" id="WP_277833007.1">
    <property type="nucleotide sequence ID" value="NZ_JAAIVF010000003.1"/>
</dbReference>
<dbReference type="SMART" id="SM01121">
    <property type="entry name" value="Dak1_2"/>
    <property type="match status" value="1"/>
</dbReference>
<dbReference type="PANTHER" id="PTHR33434:SF4">
    <property type="entry name" value="PHOSPHATASE PROTEIN"/>
    <property type="match status" value="1"/>
</dbReference>
<dbReference type="InterPro" id="IPR036117">
    <property type="entry name" value="DhaL_dom_sf"/>
</dbReference>
<feature type="domain" description="DhaL" evidence="1">
    <location>
        <begin position="11"/>
        <end position="217"/>
    </location>
</feature>
<dbReference type="AlphaFoldDB" id="A0A9X4M0G9"/>
<dbReference type="EMBL" id="JANRHA010000002">
    <property type="protein sequence ID" value="MDG3014037.1"/>
    <property type="molecule type" value="Genomic_DNA"/>
</dbReference>
<dbReference type="Pfam" id="PF13684">
    <property type="entry name" value="FakA-like_C"/>
    <property type="match status" value="1"/>
</dbReference>
<sequence>MVDVPLALDGPVLRSWVRDCVDAFECCRDEINELNVFPVADSDTGTNLCHTIRSAAEAVETLYAPRPDASSRDEVSRPAPSTAEVATALATGAVAGARGNSGVILSQVLRGIAAASGGGDLDAKALTVALGRALELVNQAVSTPVEGTIISVLRAASGTAEQVRDSADGLGVFVRAVAESAAAALERTPHQLAVLGESGAVDAGGRGLLVLLDCLVEVVTGARPARPVFRRRSAVEAPGRSGQPITTLSLARADEAGREMRPEEHCAAGVEDYEVMYLLDLPGDASGVPVLRERLEQLGNSVVIVGDGDGGWSVHVHCEDAGAAVEAGLELGRPRRIRITNFGLEEQARERGALPRLEGRAVLAVVTGVEAAELFAGEGAEVLLCDGPPGPADLLNAIVRTRVGEVVVLPNGVVPAEDLVAVGAAARDHGQQVHLLPCGSMVQGLASLAVHDPHRAITDDAYTMAEAAAGTRAATLRIAEERALTWAGTCEPGDALGMIGGEILVVEKRPEQAAQTLIDLMLGTGGELVTILTGSGASESLADSLTEHVRRNHPATELMLYPGGQGDDILQIGVE</sequence>
<dbReference type="GO" id="GO:0004371">
    <property type="term" value="F:glycerone kinase activity"/>
    <property type="evidence" value="ECO:0007669"/>
    <property type="project" value="InterPro"/>
</dbReference>
<evidence type="ECO:0000313" key="2">
    <source>
        <dbReference type="EMBL" id="MDG3014037.1"/>
    </source>
</evidence>
<dbReference type="InterPro" id="IPR048394">
    <property type="entry name" value="FakA-like_M"/>
</dbReference>
<dbReference type="PROSITE" id="PS51480">
    <property type="entry name" value="DHAL"/>
    <property type="match status" value="1"/>
</dbReference>
<organism evidence="2 3">
    <name type="scientific">Speluncibacter jeojiensis</name>
    <dbReference type="NCBI Taxonomy" id="2710754"/>
    <lineage>
        <taxon>Bacteria</taxon>
        <taxon>Bacillati</taxon>
        <taxon>Actinomycetota</taxon>
        <taxon>Actinomycetes</taxon>
        <taxon>Mycobacteriales</taxon>
        <taxon>Speluncibacteraceae</taxon>
        <taxon>Speluncibacter</taxon>
    </lineage>
</organism>
<dbReference type="NCBIfam" id="TIGR03599">
    <property type="entry name" value="YloV"/>
    <property type="match status" value="1"/>
</dbReference>
<dbReference type="Pfam" id="PF21645">
    <property type="entry name" value="FakA-like_M"/>
    <property type="match status" value="1"/>
</dbReference>
<protein>
    <submittedName>
        <fullName evidence="2">DAK2 domain-containing protein</fullName>
    </submittedName>
</protein>
<comment type="caution">
    <text evidence="2">The sequence shown here is derived from an EMBL/GenBank/DDBJ whole genome shotgun (WGS) entry which is preliminary data.</text>
</comment>
<proteinExistence type="predicted"/>
<dbReference type="InterPro" id="IPR019986">
    <property type="entry name" value="YloV-like"/>
</dbReference>
<dbReference type="Gene3D" id="1.25.40.340">
    <property type="match status" value="1"/>
</dbReference>
<evidence type="ECO:0000259" key="1">
    <source>
        <dbReference type="PROSITE" id="PS51480"/>
    </source>
</evidence>
<dbReference type="SMART" id="SM01120">
    <property type="entry name" value="Dak2"/>
    <property type="match status" value="1"/>
</dbReference>
<dbReference type="InterPro" id="IPR033470">
    <property type="entry name" value="FakA-like_C"/>
</dbReference>
<dbReference type="SUPFAM" id="SSF101473">
    <property type="entry name" value="DhaL-like"/>
    <property type="match status" value="1"/>
</dbReference>
<gene>
    <name evidence="2" type="ORF">NVS88_05625</name>
</gene>
<keyword evidence="3" id="KW-1185">Reference proteome</keyword>
<name>A0A9X4M0G9_9ACTN</name>
<dbReference type="InterPro" id="IPR050270">
    <property type="entry name" value="DegV_domain_contain"/>
</dbReference>
<dbReference type="Proteomes" id="UP001152755">
    <property type="component" value="Unassembled WGS sequence"/>
</dbReference>
<accession>A0A9X4M0G9</accession>
<dbReference type="PANTHER" id="PTHR33434">
    <property type="entry name" value="DEGV DOMAIN-CONTAINING PROTEIN DR_1986-RELATED"/>
    <property type="match status" value="1"/>
</dbReference>